<evidence type="ECO:0000313" key="4">
    <source>
        <dbReference type="Proteomes" id="UP001596547"/>
    </source>
</evidence>
<reference evidence="3 4" key="1">
    <citation type="journal article" date="2019" name="Int. J. Syst. Evol. Microbiol.">
        <title>The Global Catalogue of Microorganisms (GCM) 10K type strain sequencing project: providing services to taxonomists for standard genome sequencing and annotation.</title>
        <authorList>
            <consortium name="The Broad Institute Genomics Platform"/>
            <consortium name="The Broad Institute Genome Sequencing Center for Infectious Disease"/>
            <person name="Wu L."/>
            <person name="Ma J."/>
        </authorList>
    </citation>
    <scope>NUCLEOTIDE SEQUENCE [LARGE SCALE GENOMIC DNA]</scope>
    <source>
        <strain evidence="3 4">PSR21</strain>
    </source>
</reference>
<comment type="similarity">
    <text evidence="1">Belongs to the universal stress protein A family.</text>
</comment>
<dbReference type="SUPFAM" id="SSF52402">
    <property type="entry name" value="Adenine nucleotide alpha hydrolases-like"/>
    <property type="match status" value="1"/>
</dbReference>
<name>A0ABD6ADY2_9EURY</name>
<dbReference type="RefSeq" id="WP_379794624.1">
    <property type="nucleotide sequence ID" value="NZ_JBHTBB010000002.1"/>
</dbReference>
<comment type="caution">
    <text evidence="3">The sequence shown here is derived from an EMBL/GenBank/DDBJ whole genome shotgun (WGS) entry which is preliminary data.</text>
</comment>
<dbReference type="EMBL" id="JBHTBF010000003">
    <property type="protein sequence ID" value="MFC7318783.1"/>
    <property type="molecule type" value="Genomic_DNA"/>
</dbReference>
<evidence type="ECO:0000256" key="1">
    <source>
        <dbReference type="ARBA" id="ARBA00008791"/>
    </source>
</evidence>
<dbReference type="Gene3D" id="3.40.50.620">
    <property type="entry name" value="HUPs"/>
    <property type="match status" value="1"/>
</dbReference>
<gene>
    <name evidence="3" type="ORF">ACFQPE_18560</name>
</gene>
<dbReference type="InterPro" id="IPR006016">
    <property type="entry name" value="UspA"/>
</dbReference>
<evidence type="ECO:0000259" key="2">
    <source>
        <dbReference type="Pfam" id="PF00582"/>
    </source>
</evidence>
<feature type="domain" description="UspA" evidence="2">
    <location>
        <begin position="2"/>
        <end position="145"/>
    </location>
</feature>
<dbReference type="PANTHER" id="PTHR46268:SF6">
    <property type="entry name" value="UNIVERSAL STRESS PROTEIN UP12"/>
    <property type="match status" value="1"/>
</dbReference>
<dbReference type="InterPro" id="IPR014729">
    <property type="entry name" value="Rossmann-like_a/b/a_fold"/>
</dbReference>
<organism evidence="3 4">
    <name type="scientific">Halomarina halobia</name>
    <dbReference type="NCBI Taxonomy" id="3033386"/>
    <lineage>
        <taxon>Archaea</taxon>
        <taxon>Methanobacteriati</taxon>
        <taxon>Methanobacteriota</taxon>
        <taxon>Stenosarchaea group</taxon>
        <taxon>Halobacteria</taxon>
        <taxon>Halobacteriales</taxon>
        <taxon>Natronomonadaceae</taxon>
        <taxon>Halomarina</taxon>
    </lineage>
</organism>
<evidence type="ECO:0000313" key="3">
    <source>
        <dbReference type="EMBL" id="MFC7318783.1"/>
    </source>
</evidence>
<dbReference type="PANTHER" id="PTHR46268">
    <property type="entry name" value="STRESS RESPONSE PROTEIN NHAX"/>
    <property type="match status" value="1"/>
</dbReference>
<dbReference type="AlphaFoldDB" id="A0ABD6ADY2"/>
<dbReference type="Pfam" id="PF00582">
    <property type="entry name" value="Usp"/>
    <property type="match status" value="1"/>
</dbReference>
<dbReference type="CDD" id="cd00293">
    <property type="entry name" value="USP-like"/>
    <property type="match status" value="1"/>
</dbReference>
<accession>A0ABD6ADY2</accession>
<sequence length="150" mass="16350">MPILAAVAGTRSEDPVVSVGYDLATAYGDDLIVLNVVPEEEFEAHREEIQRIDEFRDYSFTQEEESAATISERVVDTTLAAYEPETVETVGRIGSPDEEILTVASTVDATYIVVGGRKRSPVGKALFGSTTQAVLLNADRPVVTVMQERE</sequence>
<proteinExistence type="inferred from homology"/>
<keyword evidence="4" id="KW-1185">Reference proteome</keyword>
<dbReference type="Proteomes" id="UP001596547">
    <property type="component" value="Unassembled WGS sequence"/>
</dbReference>
<protein>
    <submittedName>
        <fullName evidence="3">Universal stress protein</fullName>
    </submittedName>
</protein>